<dbReference type="GO" id="GO:0005654">
    <property type="term" value="C:nucleoplasm"/>
    <property type="evidence" value="ECO:0007669"/>
    <property type="project" value="UniProtKB-SubCell"/>
</dbReference>
<dbReference type="Proteomes" id="UP001187531">
    <property type="component" value="Unassembled WGS sequence"/>
</dbReference>
<comment type="caution">
    <text evidence="12">The sequence shown here is derived from an EMBL/GenBank/DDBJ whole genome shotgun (WGS) entry which is preliminary data.</text>
</comment>
<keyword evidence="6" id="KW-0802">TPR repeat</keyword>
<evidence type="ECO:0000256" key="2">
    <source>
        <dbReference type="ARBA" id="ARBA00008585"/>
    </source>
</evidence>
<name>A0AA88HJ48_ARTSF</name>
<evidence type="ECO:0000256" key="6">
    <source>
        <dbReference type="ARBA" id="ARBA00022803"/>
    </source>
</evidence>
<dbReference type="EMBL" id="JAVRJZ010000019">
    <property type="protein sequence ID" value="KAK2708009.1"/>
    <property type="molecule type" value="Genomic_DNA"/>
</dbReference>
<dbReference type="Gene3D" id="1.25.40.10">
    <property type="entry name" value="Tetratricopeptide repeat domain"/>
    <property type="match status" value="3"/>
</dbReference>
<comment type="function">
    <text evidence="10">Required for association of the cohesin complex with chromatin during interphase. Plays a role in sister chromatid cohesion and normal progression through prometaphase.</text>
</comment>
<reference evidence="12" key="1">
    <citation type="submission" date="2023-07" db="EMBL/GenBank/DDBJ databases">
        <title>Chromosome-level genome assembly of Artemia franciscana.</title>
        <authorList>
            <person name="Jo E."/>
        </authorList>
    </citation>
    <scope>NUCLEOTIDE SEQUENCE</scope>
    <source>
        <tissue evidence="12">Whole body</tissue>
    </source>
</reference>
<evidence type="ECO:0000313" key="13">
    <source>
        <dbReference type="Proteomes" id="UP001187531"/>
    </source>
</evidence>
<evidence type="ECO:0000256" key="3">
    <source>
        <dbReference type="ARBA" id="ARBA00017198"/>
    </source>
</evidence>
<comment type="subcellular location">
    <subcellularLocation>
        <location evidence="1">Nucleus</location>
        <location evidence="1">Nucleoplasm</location>
    </subcellularLocation>
</comment>
<organism evidence="12 13">
    <name type="scientific">Artemia franciscana</name>
    <name type="common">Brine shrimp</name>
    <name type="synonym">Artemia sanfranciscana</name>
    <dbReference type="NCBI Taxonomy" id="6661"/>
    <lineage>
        <taxon>Eukaryota</taxon>
        <taxon>Metazoa</taxon>
        <taxon>Ecdysozoa</taxon>
        <taxon>Arthropoda</taxon>
        <taxon>Crustacea</taxon>
        <taxon>Branchiopoda</taxon>
        <taxon>Anostraca</taxon>
        <taxon>Artemiidae</taxon>
        <taxon>Artemia</taxon>
    </lineage>
</organism>
<comment type="similarity">
    <text evidence="2">Belongs to the SCC4/mau-2 family.</text>
</comment>
<keyword evidence="9" id="KW-0131">Cell cycle</keyword>
<proteinExistence type="inferred from homology"/>
<keyword evidence="4" id="KW-0132">Cell division</keyword>
<sequence>MSIQDSWYISLLGLAEHFRTSKPPCFKQCIQCLQAIFHFKPPVRVETRTHLQLGTILFYHTKNIDLARNHLEQAWRLSQNITSFDDVKFEIATILAELYCEQNMQMQCAKPLLRRAIEISHHSPSWHCRFLFQLAQIHAIERDLSSASSLLQFGAEFALNMAKAQYVGTLFILSRAMLLLSVKKTQEALPLLAQANQIVESWQGTQHQREHVKLFMLVLQVCHLLSCGQVKTVKPFLKQLQQSVQTISQPGYPSDEEWCMASQPADQFLWLSREQLCIIVYVVSVKHSMHSGFMDKGLKYAEKALSQIQNRVSSSNSLLMPFLQYLLLEHQSLCHLVMGQRTEAIKEIGQALSLCRSAPRLYPVSIAQVRTLIGLYAMSMDALDYAEAQFLASLQATQDPELATFTRLNLGILYLRMRRNEDYVRCAELTNPENLPSQSFSLKAASYFVQGMQCFFQGKLNDAKRCLRETLKMANTEDLNRLTSCSLVLLGHIFLALQNGREAMNMVTPAMHLASKIPDNHVQLWASLILKELYGQLGDQVREAEAYQMHANYAQLLLGDQSSAQTLNEHNLIQWLDQQIPSFIPAGLPSISTPSTSTSAI</sequence>
<evidence type="ECO:0000256" key="5">
    <source>
        <dbReference type="ARBA" id="ARBA00022776"/>
    </source>
</evidence>
<dbReference type="Pfam" id="PF10345">
    <property type="entry name" value="Cohesin_load"/>
    <property type="match status" value="1"/>
</dbReference>
<dbReference type="SUPFAM" id="SSF48452">
    <property type="entry name" value="TPR-like"/>
    <property type="match status" value="3"/>
</dbReference>
<evidence type="ECO:0000256" key="8">
    <source>
        <dbReference type="ARBA" id="ARBA00023242"/>
    </source>
</evidence>
<keyword evidence="8" id="KW-0539">Nucleus</keyword>
<dbReference type="InterPro" id="IPR011990">
    <property type="entry name" value="TPR-like_helical_dom_sf"/>
</dbReference>
<gene>
    <name evidence="12" type="ORF">QYM36_015634</name>
</gene>
<dbReference type="InterPro" id="IPR019440">
    <property type="entry name" value="MAU2"/>
</dbReference>
<evidence type="ECO:0000256" key="9">
    <source>
        <dbReference type="ARBA" id="ARBA00023306"/>
    </source>
</evidence>
<keyword evidence="7" id="KW-0159">Chromosome partition</keyword>
<evidence type="ECO:0000256" key="4">
    <source>
        <dbReference type="ARBA" id="ARBA00022618"/>
    </source>
</evidence>
<accession>A0AA88HJ48</accession>
<dbReference type="GO" id="GO:0007064">
    <property type="term" value="P:mitotic sister chromatid cohesion"/>
    <property type="evidence" value="ECO:0007669"/>
    <property type="project" value="InterPro"/>
</dbReference>
<keyword evidence="5" id="KW-0498">Mitosis</keyword>
<evidence type="ECO:0000256" key="11">
    <source>
        <dbReference type="ARBA" id="ARBA00030523"/>
    </source>
</evidence>
<evidence type="ECO:0000256" key="1">
    <source>
        <dbReference type="ARBA" id="ARBA00004642"/>
    </source>
</evidence>
<protein>
    <recommendedName>
        <fullName evidence="3">MAU2 chromatid cohesion factor homolog</fullName>
    </recommendedName>
    <alternativeName>
        <fullName evidence="11">Cohesin loading complex subunit SCC4 homolog</fullName>
    </alternativeName>
</protein>
<evidence type="ECO:0000256" key="10">
    <source>
        <dbReference type="ARBA" id="ARBA00025632"/>
    </source>
</evidence>
<evidence type="ECO:0000256" key="7">
    <source>
        <dbReference type="ARBA" id="ARBA00022829"/>
    </source>
</evidence>
<evidence type="ECO:0000313" key="12">
    <source>
        <dbReference type="EMBL" id="KAK2708009.1"/>
    </source>
</evidence>
<keyword evidence="13" id="KW-1185">Reference proteome</keyword>
<dbReference type="GO" id="GO:0007059">
    <property type="term" value="P:chromosome segregation"/>
    <property type="evidence" value="ECO:0007669"/>
    <property type="project" value="UniProtKB-KW"/>
</dbReference>
<dbReference type="AlphaFoldDB" id="A0AA88HJ48"/>
<dbReference type="GO" id="GO:0051301">
    <property type="term" value="P:cell division"/>
    <property type="evidence" value="ECO:0007669"/>
    <property type="project" value="UniProtKB-KW"/>
</dbReference>
<dbReference type="PANTHER" id="PTHR21394">
    <property type="entry name" value="MAU2 CHROMATID COHESION FACTOR HOMOLOG"/>
    <property type="match status" value="1"/>
</dbReference>